<keyword evidence="1" id="KW-0805">Transcription regulation</keyword>
<feature type="domain" description="HTH deoR-type" evidence="4">
    <location>
        <begin position="505"/>
        <end position="561"/>
    </location>
</feature>
<dbReference type="InterPro" id="IPR001034">
    <property type="entry name" value="DeoR_HTH"/>
</dbReference>
<evidence type="ECO:0000313" key="5">
    <source>
        <dbReference type="EMBL" id="GCB37734.1"/>
    </source>
</evidence>
<dbReference type="RefSeq" id="WP_235016910.1">
    <property type="nucleotide sequence ID" value="NZ_BHWB01000036.1"/>
</dbReference>
<dbReference type="Gene3D" id="1.10.10.10">
    <property type="entry name" value="Winged helix-like DNA-binding domain superfamily/Winged helix DNA-binding domain"/>
    <property type="match status" value="1"/>
</dbReference>
<dbReference type="SMART" id="SM00420">
    <property type="entry name" value="HTH_DEOR"/>
    <property type="match status" value="1"/>
</dbReference>
<dbReference type="InterPro" id="IPR036390">
    <property type="entry name" value="WH_DNA-bd_sf"/>
</dbReference>
<evidence type="ECO:0000313" key="6">
    <source>
        <dbReference type="Proteomes" id="UP000288079"/>
    </source>
</evidence>
<keyword evidence="6" id="KW-1185">Reference proteome</keyword>
<protein>
    <recommendedName>
        <fullName evidence="4">HTH deoR-type domain-containing protein</fullName>
    </recommendedName>
</protein>
<evidence type="ECO:0000259" key="4">
    <source>
        <dbReference type="PROSITE" id="PS51000"/>
    </source>
</evidence>
<dbReference type="Gene3D" id="3.30.565.60">
    <property type="match status" value="1"/>
</dbReference>
<gene>
    <name evidence="5" type="ORF">KGMB02408_46790</name>
</gene>
<dbReference type="Pfam" id="PF13749">
    <property type="entry name" value="HATPase_c_4"/>
    <property type="match status" value="1"/>
</dbReference>
<dbReference type="Gene3D" id="3.30.950.30">
    <property type="entry name" value="Schlafen, AAA domain"/>
    <property type="match status" value="1"/>
</dbReference>
<dbReference type="GO" id="GO:0003700">
    <property type="term" value="F:DNA-binding transcription factor activity"/>
    <property type="evidence" value="ECO:0007669"/>
    <property type="project" value="InterPro"/>
</dbReference>
<accession>A0A401M260</accession>
<evidence type="ECO:0000256" key="3">
    <source>
        <dbReference type="SAM" id="MobiDB-lite"/>
    </source>
</evidence>
<dbReference type="SUPFAM" id="SSF46785">
    <property type="entry name" value="Winged helix' DNA-binding domain"/>
    <property type="match status" value="1"/>
</dbReference>
<reference evidence="5 6" key="1">
    <citation type="submission" date="2018-10" db="EMBL/GenBank/DDBJ databases">
        <title>Draft Genome Sequence of Bacteroides sp. KCTC 15687.</title>
        <authorList>
            <person name="Yu S.Y."/>
            <person name="Kim J.S."/>
            <person name="Oh B.S."/>
            <person name="Park S.H."/>
            <person name="Kang S.W."/>
            <person name="Park J.E."/>
            <person name="Choi S.H."/>
            <person name="Han K.I."/>
            <person name="Lee K.C."/>
            <person name="Eom M.K."/>
            <person name="Suh M.K."/>
            <person name="Lee D.H."/>
            <person name="Yoon H."/>
            <person name="Kim B."/>
            <person name="Yang S.J."/>
            <person name="Lee J.S."/>
            <person name="Lee J.H."/>
        </authorList>
    </citation>
    <scope>NUCLEOTIDE SEQUENCE [LARGE SCALE GENOMIC DNA]</scope>
    <source>
        <strain evidence="5 6">KCTC 15687</strain>
    </source>
</reference>
<evidence type="ECO:0000256" key="2">
    <source>
        <dbReference type="ARBA" id="ARBA00023163"/>
    </source>
</evidence>
<dbReference type="Proteomes" id="UP000288079">
    <property type="component" value="Unassembled WGS sequence"/>
</dbReference>
<dbReference type="InterPro" id="IPR038461">
    <property type="entry name" value="Schlafen_AlbA_2_dom_sf"/>
</dbReference>
<sequence>MAKDSVPLHKSTTPELMIEELFIKLSQKGEDSCTEYKTCTDKISDSLYETVCSFLNHSGGQILVGVKDNGEIVGVNPDKADALKSNIITSIKNHDLFLPCPYFSPQVMEINGKVVILLDIPCGQYVYRYKGRFWDRNGDADIDITDHPELLLSLFERKNPHLFEERKVDGLKMEHLDHDTFQFCRNILAVKKPGHPWLQLSDEEILIHTRLARENINTGELELKYAALILFGTEYAIEDFMPRYRFEALFHMCTYEQYNDMRQFPNRYDDRKTLRCNLIRVYDELTKFTERYLPNKFYLPAGSTQREDLRWDLFREIVANLCVHSDYSIGYACFYHVFKDRVVTKNPTRLLPEIPEGKLTLQQLNNYTKNPLLVRVFHELSWVEDMGSGTRNILRYAPLYYPNYKVEINNGSQFIFSITYMDMPEKDAENVSQSPKMSPKGVENVSQNIEMSPKDAENVSQSPKMSPKGVENVSQNSTASTEELDDEDMTLQLNTDTNNKNIPKKHKRQQGIVSLIKRNNQITVEELAAKLDVNERTIYRDLEELKNVIKYIGPSRGGYWTFLK</sequence>
<dbReference type="Pfam" id="PF04326">
    <property type="entry name" value="SLFN_AlbA_2"/>
    <property type="match status" value="1"/>
</dbReference>
<dbReference type="InterPro" id="IPR036388">
    <property type="entry name" value="WH-like_DNA-bd_sf"/>
</dbReference>
<dbReference type="PROSITE" id="PS51000">
    <property type="entry name" value="HTH_DEOR_2"/>
    <property type="match status" value="1"/>
</dbReference>
<dbReference type="InterPro" id="IPR007421">
    <property type="entry name" value="Schlafen_AlbA_2_dom"/>
</dbReference>
<name>A0A401M260_9BACE</name>
<dbReference type="InterPro" id="IPR013196">
    <property type="entry name" value="HTH_11"/>
</dbReference>
<evidence type="ECO:0000256" key="1">
    <source>
        <dbReference type="ARBA" id="ARBA00023015"/>
    </source>
</evidence>
<dbReference type="EMBL" id="BHWB01000036">
    <property type="protein sequence ID" value="GCB37734.1"/>
    <property type="molecule type" value="Genomic_DNA"/>
</dbReference>
<keyword evidence="2" id="KW-0804">Transcription</keyword>
<dbReference type="InterPro" id="IPR038475">
    <property type="entry name" value="RecG_C_sf"/>
</dbReference>
<dbReference type="Pfam" id="PF08279">
    <property type="entry name" value="HTH_11"/>
    <property type="match status" value="1"/>
</dbReference>
<dbReference type="PANTHER" id="PTHR30595">
    <property type="entry name" value="GLPR-RELATED TRANSCRIPTIONAL REPRESSOR"/>
    <property type="match status" value="1"/>
</dbReference>
<dbReference type="PANTHER" id="PTHR30595:SF6">
    <property type="entry name" value="SCHLAFEN ALBA-2 DOMAIN-CONTAINING PROTEIN"/>
    <property type="match status" value="1"/>
</dbReference>
<proteinExistence type="predicted"/>
<feature type="region of interest" description="Disordered" evidence="3">
    <location>
        <begin position="452"/>
        <end position="488"/>
    </location>
</feature>
<dbReference type="AlphaFoldDB" id="A0A401M260"/>
<organism evidence="5 6">
    <name type="scientific">Bacteroides faecalis</name>
    <dbReference type="NCBI Taxonomy" id="2447885"/>
    <lineage>
        <taxon>Bacteria</taxon>
        <taxon>Pseudomonadati</taxon>
        <taxon>Bacteroidota</taxon>
        <taxon>Bacteroidia</taxon>
        <taxon>Bacteroidales</taxon>
        <taxon>Bacteroidaceae</taxon>
        <taxon>Bacteroides</taxon>
    </lineage>
</organism>
<comment type="caution">
    <text evidence="5">The sequence shown here is derived from an EMBL/GenBank/DDBJ whole genome shotgun (WGS) entry which is preliminary data.</text>
</comment>
<feature type="compositionally biased region" description="Polar residues" evidence="3">
    <location>
        <begin position="472"/>
        <end position="481"/>
    </location>
</feature>